<dbReference type="GO" id="GO:0030643">
    <property type="term" value="P:intracellular phosphate ion homeostasis"/>
    <property type="evidence" value="ECO:0007669"/>
    <property type="project" value="InterPro"/>
</dbReference>
<keyword evidence="3 6" id="KW-0813">Transport</keyword>
<evidence type="ECO:0000313" key="9">
    <source>
        <dbReference type="Proteomes" id="UP000626148"/>
    </source>
</evidence>
<dbReference type="InterPro" id="IPR026022">
    <property type="entry name" value="PhoU_dom"/>
</dbReference>
<dbReference type="GO" id="GO:0005737">
    <property type="term" value="C:cytoplasm"/>
    <property type="evidence" value="ECO:0007669"/>
    <property type="project" value="UniProtKB-SubCell"/>
</dbReference>
<dbReference type="GO" id="GO:0006817">
    <property type="term" value="P:phosphate ion transport"/>
    <property type="evidence" value="ECO:0007669"/>
    <property type="project" value="UniProtKB-KW"/>
</dbReference>
<dbReference type="AlphaFoldDB" id="A0A918KL06"/>
<dbReference type="GO" id="GO:0045936">
    <property type="term" value="P:negative regulation of phosphate metabolic process"/>
    <property type="evidence" value="ECO:0007669"/>
    <property type="project" value="InterPro"/>
</dbReference>
<feature type="domain" description="PhoU" evidence="7">
    <location>
        <begin position="25"/>
        <end position="111"/>
    </location>
</feature>
<keyword evidence="9" id="KW-1185">Reference proteome</keyword>
<feature type="domain" description="PhoU" evidence="7">
    <location>
        <begin position="129"/>
        <end position="214"/>
    </location>
</feature>
<dbReference type="EMBL" id="BMXR01000011">
    <property type="protein sequence ID" value="GGX67788.1"/>
    <property type="molecule type" value="Genomic_DNA"/>
</dbReference>
<dbReference type="FunFam" id="1.20.58.220:FF:000002">
    <property type="entry name" value="Phosphate-specific transport system accessory protein PhoU"/>
    <property type="match status" value="1"/>
</dbReference>
<dbReference type="InterPro" id="IPR038078">
    <property type="entry name" value="PhoU-like_sf"/>
</dbReference>
<sequence>MDKLQFDKHTSAQYNAELEEARKNLMQMGGLVEQQVDDAVRALMEMDTSLAQRVIETDTTVNEMELDIDEECTRILARRHPAASDLRFIIAVSRAVTDLERMGDEAAKVARHTLELADTGSGPQGYVELRHIGVEVRHMVQHSLDAFARLDADSALDVMQQDKSVDLEYGTAIRSLITTMMEDPRSISRALNVMWSLRSLERIGDHARNIAESVIYLVKGKDVRHKKLEHVEAQVKRD</sequence>
<evidence type="ECO:0000259" key="7">
    <source>
        <dbReference type="Pfam" id="PF01895"/>
    </source>
</evidence>
<comment type="function">
    <text evidence="6">Plays a role in the regulation of phosphate uptake.</text>
</comment>
<comment type="similarity">
    <text evidence="2 6">Belongs to the PhoU family.</text>
</comment>
<reference evidence="8" key="1">
    <citation type="journal article" date="2014" name="Int. J. Syst. Evol. Microbiol.">
        <title>Complete genome sequence of Corynebacterium casei LMG S-19264T (=DSM 44701T), isolated from a smear-ripened cheese.</title>
        <authorList>
            <consortium name="US DOE Joint Genome Institute (JGI-PGF)"/>
            <person name="Walter F."/>
            <person name="Albersmeier A."/>
            <person name="Kalinowski J."/>
            <person name="Ruckert C."/>
        </authorList>
    </citation>
    <scope>NUCLEOTIDE SEQUENCE</scope>
    <source>
        <strain evidence="8">KCTC 22169</strain>
    </source>
</reference>
<dbReference type="Gene3D" id="1.20.58.220">
    <property type="entry name" value="Phosphate transport system protein phou homolog 2, domain 2"/>
    <property type="match status" value="2"/>
</dbReference>
<evidence type="ECO:0000313" key="8">
    <source>
        <dbReference type="EMBL" id="GGX67788.1"/>
    </source>
</evidence>
<dbReference type="SUPFAM" id="SSF109755">
    <property type="entry name" value="PhoU-like"/>
    <property type="match status" value="1"/>
</dbReference>
<evidence type="ECO:0000256" key="1">
    <source>
        <dbReference type="ARBA" id="ARBA00004496"/>
    </source>
</evidence>
<proteinExistence type="inferred from homology"/>
<dbReference type="InterPro" id="IPR028366">
    <property type="entry name" value="PhoU"/>
</dbReference>
<keyword evidence="5 6" id="KW-0592">Phosphate transport</keyword>
<reference evidence="8" key="2">
    <citation type="submission" date="2020-09" db="EMBL/GenBank/DDBJ databases">
        <authorList>
            <person name="Sun Q."/>
            <person name="Kim S."/>
        </authorList>
    </citation>
    <scope>NUCLEOTIDE SEQUENCE</scope>
    <source>
        <strain evidence="8">KCTC 22169</strain>
    </source>
</reference>
<keyword evidence="4 6" id="KW-0963">Cytoplasm</keyword>
<gene>
    <name evidence="8" type="primary">phoU</name>
    <name evidence="8" type="ORF">GCM10007392_39330</name>
</gene>
<evidence type="ECO:0000256" key="4">
    <source>
        <dbReference type="ARBA" id="ARBA00022490"/>
    </source>
</evidence>
<dbReference type="Pfam" id="PF01895">
    <property type="entry name" value="PhoU"/>
    <property type="match status" value="2"/>
</dbReference>
<evidence type="ECO:0000256" key="2">
    <source>
        <dbReference type="ARBA" id="ARBA00008107"/>
    </source>
</evidence>
<dbReference type="Proteomes" id="UP000626148">
    <property type="component" value="Unassembled WGS sequence"/>
</dbReference>
<evidence type="ECO:0000256" key="5">
    <source>
        <dbReference type="ARBA" id="ARBA00022592"/>
    </source>
</evidence>
<organism evidence="8 9">
    <name type="scientific">Saccharospirillum salsuginis</name>
    <dbReference type="NCBI Taxonomy" id="418750"/>
    <lineage>
        <taxon>Bacteria</taxon>
        <taxon>Pseudomonadati</taxon>
        <taxon>Pseudomonadota</taxon>
        <taxon>Gammaproteobacteria</taxon>
        <taxon>Oceanospirillales</taxon>
        <taxon>Saccharospirillaceae</taxon>
        <taxon>Saccharospirillum</taxon>
    </lineage>
</organism>
<dbReference type="PIRSF" id="PIRSF003107">
    <property type="entry name" value="PhoU"/>
    <property type="match status" value="1"/>
</dbReference>
<comment type="caution">
    <text evidence="8">The sequence shown here is derived from an EMBL/GenBank/DDBJ whole genome shotgun (WGS) entry which is preliminary data.</text>
</comment>
<protein>
    <recommendedName>
        <fullName evidence="6">Phosphate-specific transport system accessory protein PhoU</fullName>
    </recommendedName>
</protein>
<comment type="subcellular location">
    <subcellularLocation>
        <location evidence="1 6">Cytoplasm</location>
    </subcellularLocation>
</comment>
<name>A0A918KL06_9GAMM</name>
<dbReference type="PANTHER" id="PTHR42930">
    <property type="entry name" value="PHOSPHATE-SPECIFIC TRANSPORT SYSTEM ACCESSORY PROTEIN PHOU"/>
    <property type="match status" value="1"/>
</dbReference>
<dbReference type="NCBIfam" id="TIGR02135">
    <property type="entry name" value="phoU_full"/>
    <property type="match status" value="1"/>
</dbReference>
<accession>A0A918KL06</accession>
<evidence type="ECO:0000256" key="6">
    <source>
        <dbReference type="PIRNR" id="PIRNR003107"/>
    </source>
</evidence>
<dbReference type="RefSeq" id="WP_189611940.1">
    <property type="nucleotide sequence ID" value="NZ_BMXR01000011.1"/>
</dbReference>
<comment type="subunit">
    <text evidence="6">Homodimer.</text>
</comment>
<dbReference type="FunFam" id="1.20.58.220:FF:000001">
    <property type="entry name" value="Phosphate-specific transport system accessory protein PhoU"/>
    <property type="match status" value="1"/>
</dbReference>
<dbReference type="PANTHER" id="PTHR42930:SF3">
    <property type="entry name" value="PHOSPHATE-SPECIFIC TRANSPORT SYSTEM ACCESSORY PROTEIN PHOU"/>
    <property type="match status" value="1"/>
</dbReference>
<evidence type="ECO:0000256" key="3">
    <source>
        <dbReference type="ARBA" id="ARBA00022448"/>
    </source>
</evidence>